<evidence type="ECO:0000256" key="5">
    <source>
        <dbReference type="PROSITE-ProRule" id="PRU10141"/>
    </source>
</evidence>
<keyword evidence="3" id="KW-0418">Kinase</keyword>
<dbReference type="CDD" id="cd14014">
    <property type="entry name" value="STKc_PknB_like"/>
    <property type="match status" value="1"/>
</dbReference>
<keyword evidence="6" id="KW-1133">Transmembrane helix</keyword>
<dbReference type="InterPro" id="IPR011009">
    <property type="entry name" value="Kinase-like_dom_sf"/>
</dbReference>
<accession>A0A3E5F1H1</accession>
<gene>
    <name evidence="8" type="ORF">DXB37_08125</name>
</gene>
<dbReference type="Proteomes" id="UP000260759">
    <property type="component" value="Unassembled WGS sequence"/>
</dbReference>
<dbReference type="InterPro" id="IPR021729">
    <property type="entry name" value="DUF3298"/>
</dbReference>
<name>A0A3E5F1H1_BACUN</name>
<dbReference type="EMBL" id="QSVA01000005">
    <property type="protein sequence ID" value="RGN95118.1"/>
    <property type="molecule type" value="Genomic_DNA"/>
</dbReference>
<dbReference type="Gene3D" id="3.30.565.40">
    <property type="entry name" value="Fervidobacterium nodosum Rt17-B1 like"/>
    <property type="match status" value="1"/>
</dbReference>
<feature type="domain" description="Protein kinase" evidence="7">
    <location>
        <begin position="14"/>
        <end position="289"/>
    </location>
</feature>
<dbReference type="Pfam" id="PF11738">
    <property type="entry name" value="DUF3298"/>
    <property type="match status" value="1"/>
</dbReference>
<dbReference type="Gene3D" id="3.30.200.20">
    <property type="entry name" value="Phosphorylase Kinase, domain 1"/>
    <property type="match status" value="1"/>
</dbReference>
<comment type="caution">
    <text evidence="8">The sequence shown here is derived from an EMBL/GenBank/DDBJ whole genome shotgun (WGS) entry which is preliminary data.</text>
</comment>
<dbReference type="PROSITE" id="PS00107">
    <property type="entry name" value="PROTEIN_KINASE_ATP"/>
    <property type="match status" value="1"/>
</dbReference>
<keyword evidence="2 5" id="KW-0547">Nucleotide-binding</keyword>
<dbReference type="PANTHER" id="PTHR43289">
    <property type="entry name" value="MITOGEN-ACTIVATED PROTEIN KINASE KINASE KINASE 20-RELATED"/>
    <property type="match status" value="1"/>
</dbReference>
<dbReference type="InterPro" id="IPR008271">
    <property type="entry name" value="Ser/Thr_kinase_AS"/>
</dbReference>
<protein>
    <submittedName>
        <fullName evidence="8">DUF3298 domain-containing protein</fullName>
    </submittedName>
</protein>
<evidence type="ECO:0000313" key="9">
    <source>
        <dbReference type="Proteomes" id="UP000260759"/>
    </source>
</evidence>
<keyword evidence="1" id="KW-0808">Transferase</keyword>
<reference evidence="8 9" key="1">
    <citation type="submission" date="2018-08" db="EMBL/GenBank/DDBJ databases">
        <title>A genome reference for cultivated species of the human gut microbiota.</title>
        <authorList>
            <person name="Zou Y."/>
            <person name="Xue W."/>
            <person name="Luo G."/>
        </authorList>
    </citation>
    <scope>NUCLEOTIDE SEQUENCE [LARGE SCALE GENOMIC DNA]</scope>
    <source>
        <strain evidence="8 9">OM03-4</strain>
    </source>
</reference>
<dbReference type="PROSITE" id="PS00108">
    <property type="entry name" value="PROTEIN_KINASE_ST"/>
    <property type="match status" value="1"/>
</dbReference>
<dbReference type="SUPFAM" id="SSF56112">
    <property type="entry name" value="Protein kinase-like (PK-like)"/>
    <property type="match status" value="1"/>
</dbReference>
<dbReference type="InterPro" id="IPR037126">
    <property type="entry name" value="PdaC/RsiV-like_sf"/>
</dbReference>
<feature type="transmembrane region" description="Helical" evidence="6">
    <location>
        <begin position="312"/>
        <end position="333"/>
    </location>
</feature>
<dbReference type="PANTHER" id="PTHR43289:SF34">
    <property type="entry name" value="SERINE_THREONINE-PROTEIN KINASE YBDM-RELATED"/>
    <property type="match status" value="1"/>
</dbReference>
<evidence type="ECO:0000256" key="1">
    <source>
        <dbReference type="ARBA" id="ARBA00022679"/>
    </source>
</evidence>
<dbReference type="AlphaFoldDB" id="A0A3E5F1H1"/>
<dbReference type="Gene3D" id="3.90.640.20">
    <property type="entry name" value="Heat-shock cognate protein, ATPase"/>
    <property type="match status" value="1"/>
</dbReference>
<dbReference type="InterPro" id="IPR000719">
    <property type="entry name" value="Prot_kinase_dom"/>
</dbReference>
<evidence type="ECO:0000259" key="7">
    <source>
        <dbReference type="PROSITE" id="PS50011"/>
    </source>
</evidence>
<dbReference type="Gene3D" id="1.10.510.10">
    <property type="entry name" value="Transferase(Phosphotransferase) domain 1"/>
    <property type="match status" value="1"/>
</dbReference>
<dbReference type="GO" id="GO:0004674">
    <property type="term" value="F:protein serine/threonine kinase activity"/>
    <property type="evidence" value="ECO:0007669"/>
    <property type="project" value="TreeGrafter"/>
</dbReference>
<proteinExistence type="predicted"/>
<dbReference type="InterPro" id="IPR017441">
    <property type="entry name" value="Protein_kinase_ATP_BS"/>
</dbReference>
<sequence>MQLQNGTLLQGGKYKIETVLGQGGFGITYLATQTLTDKKVAIKEFFFKEYCERDNVSGTVTVPTTSKKKFVEKFQKKFLKEAKIISNLNHKNIIRVLDVFQENDTSYYSMEYIIGKSLAQEINAKGKIDETEAISIIDSIGQALSYLHERHINHLDVKPGNIMIDEKEHRTVLIDFGVSKQYDPETGDGTTTTPVGISHGYSPLEQYNTGGVNNFSPQSDIYALGATLLKMVSGQTPPSAIDISQHGLPQLPSTISPWIDKAIRTAMQPIKESRPASVQQFITIIHERKAAPEETIFSGTVEKEKDKKRSSIVGKTLLIALLVAAVIGVIYVMNQSSAVNMPDVVTEDNMPIPYEEPLNEAPSNNDLKTKRYSKEVDSSTGTNKLNIDYPTSGNAILLQNIREWINEELGGTYDGDLNDGATFFAYYTKGLDNNEEDGYSTTDIKKANETSKIITYIKDCYAYAGGAHGYGFAVGVTFRKIDGKKFSKDMIMRPYAIQNDIKAGLKKYFGVVTDDELMDNLQLNNELYNINNLPLPETDPWITKDGVFFSYAPYEIASYAAGAPSFVIPISKVKNHVTSTAKTFFDE</sequence>
<evidence type="ECO:0000256" key="2">
    <source>
        <dbReference type="ARBA" id="ARBA00022741"/>
    </source>
</evidence>
<keyword evidence="6" id="KW-0472">Membrane</keyword>
<evidence type="ECO:0000256" key="6">
    <source>
        <dbReference type="SAM" id="Phobius"/>
    </source>
</evidence>
<dbReference type="RefSeq" id="WP_117600153.1">
    <property type="nucleotide sequence ID" value="NZ_QSVA01000005.1"/>
</dbReference>
<keyword evidence="4 5" id="KW-0067">ATP-binding</keyword>
<dbReference type="GO" id="GO:0005524">
    <property type="term" value="F:ATP binding"/>
    <property type="evidence" value="ECO:0007669"/>
    <property type="project" value="UniProtKB-UniRule"/>
</dbReference>
<dbReference type="SMART" id="SM00220">
    <property type="entry name" value="S_TKc"/>
    <property type="match status" value="1"/>
</dbReference>
<organism evidence="8 9">
    <name type="scientific">Bacteroides uniformis</name>
    <dbReference type="NCBI Taxonomy" id="820"/>
    <lineage>
        <taxon>Bacteria</taxon>
        <taxon>Pseudomonadati</taxon>
        <taxon>Bacteroidota</taxon>
        <taxon>Bacteroidia</taxon>
        <taxon>Bacteroidales</taxon>
        <taxon>Bacteroidaceae</taxon>
        <taxon>Bacteroides</taxon>
    </lineage>
</organism>
<evidence type="ECO:0000256" key="4">
    <source>
        <dbReference type="ARBA" id="ARBA00022840"/>
    </source>
</evidence>
<evidence type="ECO:0000313" key="8">
    <source>
        <dbReference type="EMBL" id="RGN95118.1"/>
    </source>
</evidence>
<dbReference type="PROSITE" id="PS50011">
    <property type="entry name" value="PROTEIN_KINASE_DOM"/>
    <property type="match status" value="1"/>
</dbReference>
<dbReference type="Pfam" id="PF00069">
    <property type="entry name" value="Pkinase"/>
    <property type="match status" value="1"/>
</dbReference>
<keyword evidence="6" id="KW-0812">Transmembrane</keyword>
<evidence type="ECO:0000256" key="3">
    <source>
        <dbReference type="ARBA" id="ARBA00022777"/>
    </source>
</evidence>
<feature type="binding site" evidence="5">
    <location>
        <position position="43"/>
    </location>
    <ligand>
        <name>ATP</name>
        <dbReference type="ChEBI" id="CHEBI:30616"/>
    </ligand>
</feature>